<organism evidence="1 2">
    <name type="scientific">Lacticaseibacillus rhamnosus</name>
    <name type="common">Lactobacillus rhamnosus</name>
    <dbReference type="NCBI Taxonomy" id="47715"/>
    <lineage>
        <taxon>Bacteria</taxon>
        <taxon>Bacillati</taxon>
        <taxon>Bacillota</taxon>
        <taxon>Bacilli</taxon>
        <taxon>Lactobacillales</taxon>
        <taxon>Lactobacillaceae</taxon>
        <taxon>Lacticaseibacillus</taxon>
    </lineage>
</organism>
<dbReference type="EMBL" id="MTJY01000025">
    <property type="protein sequence ID" value="ONN75034.1"/>
    <property type="molecule type" value="Genomic_DNA"/>
</dbReference>
<comment type="caution">
    <text evidence="1">The sequence shown here is derived from an EMBL/GenBank/DDBJ whole genome shotgun (WGS) entry which is preliminary data.</text>
</comment>
<dbReference type="InterPro" id="IPR022267">
    <property type="entry name" value="Asp2"/>
</dbReference>
<dbReference type="GO" id="GO:0015031">
    <property type="term" value="P:protein transport"/>
    <property type="evidence" value="ECO:0007669"/>
    <property type="project" value="InterPro"/>
</dbReference>
<dbReference type="Pfam" id="PF16929">
    <property type="entry name" value="Asp2"/>
    <property type="match status" value="1"/>
</dbReference>
<sequence>MAKHETKKVIHYGAEELPITTLLTDEFEYIWHRNILTSPVEDQPLFKLEGFNRYYQDALFLIDATSPWINLPEVLTALPANQILCDQGIALSAECDRILALKGAHRFDFSDYALLARQINDNFFGRPNGSRLLTEDYTIAPNFRGEVRQVGRIYHELQFSLDDQWHLAVYPRYAQFVPPHNQVTILFEYERLDNDAHVKVVANQFDIQSGDLVHSQEKVDDELNQGIVVAGGDKGHNMQLLVFVRGTGTLHLGSFHIRRLRGQFGGIMLNSWRLRNLETINADLGVYFDAGDLKPPLNVYFGGWHTAENFEGNRMMQRLNAPFLLFTDLRLDGGAFYLGSDTFEEQVVTTIKETLAKLHFKPSDLILSGLSMGTFAALYYGARLSPAAIITGKPLTNLGSIAVGSQLTRPEGFDTSLDMLLLFEGSLDRVKEMNERFWRVFKQGNFSHTTFVFAYMLNDDYDQQAFPDVRRFLKKADPAARILSKGLVGRHNDDTLGIVNWFIMQYHHLLQEQFGRHFD</sequence>
<evidence type="ECO:0000313" key="2">
    <source>
        <dbReference type="Proteomes" id="UP000189067"/>
    </source>
</evidence>
<dbReference type="NCBIfam" id="TIGR03712">
    <property type="entry name" value="acc_sec_asp2"/>
    <property type="match status" value="1"/>
</dbReference>
<reference evidence="1 2" key="1">
    <citation type="submission" date="2017-01" db="EMBL/GenBank/DDBJ databases">
        <title>In silico prediction, in vitro antibacterial spectrum and physicochemical properties of a putative bacteriocin produced by Lactobacillus rhamnosus strain L156.4.</title>
        <authorList>
            <person name="Silveira A.M."/>
            <person name="Monteiro A.S."/>
            <person name="Santos V.L."/>
            <person name="Nicoli J.R."/>
            <person name="Azevedo V."/>
            <person name="Soares S.C."/>
            <person name="Castro-Oliveira L."/>
            <person name="Dias-Souza M.V."/>
            <person name="Nardi R.M."/>
        </authorList>
    </citation>
    <scope>NUCLEOTIDE SEQUENCE [LARGE SCALE GENOMIC DNA]</scope>
    <source>
        <strain evidence="1 2">L156.4</strain>
    </source>
</reference>
<proteinExistence type="predicted"/>
<name>A0AAX0K5G7_LACRH</name>
<protein>
    <submittedName>
        <fullName evidence="1">Accessory Sec system protein Asp2</fullName>
    </submittedName>
</protein>
<dbReference type="InterPro" id="IPR029058">
    <property type="entry name" value="AB_hydrolase_fold"/>
</dbReference>
<dbReference type="AlphaFoldDB" id="A0AAX0K5G7"/>
<gene>
    <name evidence="1" type="ORF">BWR10_05200</name>
</gene>
<evidence type="ECO:0000313" key="1">
    <source>
        <dbReference type="EMBL" id="ONN75034.1"/>
    </source>
</evidence>
<dbReference type="Gene3D" id="3.40.50.1820">
    <property type="entry name" value="alpha/beta hydrolase"/>
    <property type="match status" value="1"/>
</dbReference>
<dbReference type="RefSeq" id="WP_077167127.1">
    <property type="nucleotide sequence ID" value="NZ_MTJY01000025.1"/>
</dbReference>
<accession>A0AAX0K5G7</accession>
<dbReference type="SUPFAM" id="SSF53474">
    <property type="entry name" value="alpha/beta-Hydrolases"/>
    <property type="match status" value="1"/>
</dbReference>
<dbReference type="Proteomes" id="UP000189067">
    <property type="component" value="Unassembled WGS sequence"/>
</dbReference>